<accession>A0ABW1XLH8</accession>
<dbReference type="RefSeq" id="WP_217350826.1">
    <property type="nucleotide sequence ID" value="NZ_JBHSUS010000001.1"/>
</dbReference>
<protein>
    <submittedName>
        <fullName evidence="2">Phosphate ABC transporter substrate-binding protein</fullName>
    </submittedName>
</protein>
<evidence type="ECO:0000256" key="1">
    <source>
        <dbReference type="SAM" id="SignalP"/>
    </source>
</evidence>
<gene>
    <name evidence="2" type="ORF">ACFP85_12280</name>
</gene>
<keyword evidence="3" id="KW-1185">Reference proteome</keyword>
<dbReference type="Proteomes" id="UP001596364">
    <property type="component" value="Unassembled WGS sequence"/>
</dbReference>
<comment type="caution">
    <text evidence="2">The sequence shown here is derived from an EMBL/GenBank/DDBJ whole genome shotgun (WGS) entry which is preliminary data.</text>
</comment>
<reference evidence="3" key="1">
    <citation type="journal article" date="2019" name="Int. J. Syst. Evol. Microbiol.">
        <title>The Global Catalogue of Microorganisms (GCM) 10K type strain sequencing project: providing services to taxonomists for standard genome sequencing and annotation.</title>
        <authorList>
            <consortium name="The Broad Institute Genomics Platform"/>
            <consortium name="The Broad Institute Genome Sequencing Center for Infectious Disease"/>
            <person name="Wu L."/>
            <person name="Ma J."/>
        </authorList>
    </citation>
    <scope>NUCLEOTIDE SEQUENCE [LARGE SCALE GENOMIC DNA]</scope>
    <source>
        <strain evidence="3">CGMCC 1.16031</strain>
    </source>
</reference>
<feature type="chain" id="PRO_5045771608" evidence="1">
    <location>
        <begin position="23"/>
        <end position="137"/>
    </location>
</feature>
<evidence type="ECO:0000313" key="2">
    <source>
        <dbReference type="EMBL" id="MFC6440923.1"/>
    </source>
</evidence>
<evidence type="ECO:0000313" key="3">
    <source>
        <dbReference type="Proteomes" id="UP001596364"/>
    </source>
</evidence>
<dbReference type="EMBL" id="JBHSUS010000001">
    <property type="protein sequence ID" value="MFC6440923.1"/>
    <property type="molecule type" value="Genomic_DNA"/>
</dbReference>
<feature type="signal peptide" evidence="1">
    <location>
        <begin position="1"/>
        <end position="22"/>
    </location>
</feature>
<organism evidence="2 3">
    <name type="scientific">Pseudobowmanella zhangzhouensis</name>
    <dbReference type="NCBI Taxonomy" id="1537679"/>
    <lineage>
        <taxon>Bacteria</taxon>
        <taxon>Pseudomonadati</taxon>
        <taxon>Pseudomonadota</taxon>
        <taxon>Gammaproteobacteria</taxon>
        <taxon>Alteromonadales</taxon>
        <taxon>Alteromonadaceae</taxon>
    </lineage>
</organism>
<name>A0ABW1XLH8_9ALTE</name>
<sequence length="137" mass="14287">MKTQIKALAIATSLLFSASVLAEIAIIVHPSNGDTITQDDISKLFLGKDKSFPGGAPAVPINQGGAIGDEFNEKALNKSSTQMKAYWSKLVFTGKGTPPKDAASDEEAKALVAGNPNLIGYIDASKVDGSVKVVLKL</sequence>
<proteinExistence type="predicted"/>
<keyword evidence="1" id="KW-0732">Signal</keyword>